<dbReference type="FunFam" id="1.10.390.10:FF:000001">
    <property type="entry name" value="Aminopeptidase"/>
    <property type="match status" value="1"/>
</dbReference>
<evidence type="ECO:0000256" key="11">
    <source>
        <dbReference type="RuleBase" id="RU364040"/>
    </source>
</evidence>
<protein>
    <recommendedName>
        <fullName evidence="11">Aminopeptidase</fullName>
        <ecNumber evidence="11">3.4.11.-</ecNumber>
    </recommendedName>
</protein>
<dbReference type="InterPro" id="IPR001930">
    <property type="entry name" value="Peptidase_M1"/>
</dbReference>
<gene>
    <name evidence="15" type="ORF">Micbo1qcDRAFT_219913</name>
</gene>
<keyword evidence="4 9" id="KW-0479">Metal-binding</keyword>
<dbReference type="Gene3D" id="1.25.50.20">
    <property type="match status" value="1"/>
</dbReference>
<dbReference type="InterPro" id="IPR045357">
    <property type="entry name" value="Aminopeptidase_N-like_N"/>
</dbReference>
<dbReference type="InterPro" id="IPR042097">
    <property type="entry name" value="Aminopeptidase_N-like_N_sf"/>
</dbReference>
<evidence type="ECO:0000259" key="13">
    <source>
        <dbReference type="Pfam" id="PF11838"/>
    </source>
</evidence>
<dbReference type="InterPro" id="IPR027268">
    <property type="entry name" value="Peptidase_M4/M1_CTD_sf"/>
</dbReference>
<evidence type="ECO:0000256" key="2">
    <source>
        <dbReference type="ARBA" id="ARBA00022438"/>
    </source>
</evidence>
<feature type="site" description="Transition state stabilizer" evidence="10">
    <location>
        <position position="406"/>
    </location>
</feature>
<comment type="cofactor">
    <cofactor evidence="9 11">
        <name>Zn(2+)</name>
        <dbReference type="ChEBI" id="CHEBI:29105"/>
    </cofactor>
    <text evidence="9 11">Binds 1 zinc ion per subunit.</text>
</comment>
<dbReference type="Pfam" id="PF01433">
    <property type="entry name" value="Peptidase_M1"/>
    <property type="match status" value="1"/>
</dbReference>
<dbReference type="PRINTS" id="PR00756">
    <property type="entry name" value="ALADIPTASE"/>
</dbReference>
<comment type="similarity">
    <text evidence="1 11">Belongs to the peptidase M1 family.</text>
</comment>
<accession>A0A136IM70</accession>
<proteinExistence type="inferred from homology"/>
<keyword evidence="5 11" id="KW-0378">Hydrolase</keyword>
<keyword evidence="3 11" id="KW-0645">Protease</keyword>
<evidence type="ECO:0000256" key="4">
    <source>
        <dbReference type="ARBA" id="ARBA00022723"/>
    </source>
</evidence>
<dbReference type="InterPro" id="IPR050344">
    <property type="entry name" value="Peptidase_M1_aminopeptidases"/>
</dbReference>
<dbReference type="GO" id="GO:0042277">
    <property type="term" value="F:peptide binding"/>
    <property type="evidence" value="ECO:0007669"/>
    <property type="project" value="TreeGrafter"/>
</dbReference>
<dbReference type="Pfam" id="PF11838">
    <property type="entry name" value="ERAP1_C"/>
    <property type="match status" value="1"/>
</dbReference>
<sequence>MLSKQTTTVEGDFLPSMLRLIYQRVTPSHYHLVISKLELGGSWCYHGRVTISANIDEPTSRILLHAEGLHIDDAQLNQDGENAMAATEIGSSNGLLSLEFKCVARPGLATITIIFWGSVRDSMEGFYRAKHDQKDAYTLLTQFEPCDARTAFPCFDEPRLKATFDLELEIPEEQTALANMPVAEIIRDGSPGTKRVCFERTPVMSTYLLAWSIGSFEYLEHLTDREHQGRRIPVRVYTPPGYSQHAQFAVKYAADTLDFFAGTFGVDYPLPKCDHVVVPEFISGAMENWGLITYRPPKILFDESTSDNRVKLKACYVIAHELAHQWFGNLVTMDWWNALWLNEGFATWAGYLAVNRFCPSWQIWSHFTSNVMSEAFELDSLDATHPIEAPVGSTWDARQMFDDISYLKGASVIRMLSQHLGEEVFLEGIAAYLQRHAYGTATTDELLAVLEEVSKSSVRDFMDAWIRRSGFPVLETRRGPYGQLGCCQCRFRPSPDADPSQPEVYKPWQIPVRIEGHEDAKSVIATVGFRQGSLSSPSQAALLPHDSSFCHIKYSSQDLRQILSRGSNLTCDEIIPLLRDIRAMVAAGKSPVQDLLDTCATLDGQDNVFVLAEIAKCVDLLESTAPADERISQKLLAYRKSLAKGIPPKVRWDIRSDDYQAIEYQRVILQTLLAVRDPATIQSIEQHYADWVGGRHTFAPSFRGAVLGFAVANMGGHAYAAVKASYLEDTTIDGKEVCLAALGRVSDAALARDLLEFVFSGQVALQNVHLAFASLGASGKGRVYLWEYVKARWDMVYGRLSKCAVVLNWCLDMGLSHSDDLKVRRDIEMFFADKDTSAFHRTLLVVLDRIKANAAARAKISPQLEEWAKSQ</sequence>
<evidence type="ECO:0000313" key="15">
    <source>
        <dbReference type="EMBL" id="KXJ86067.1"/>
    </source>
</evidence>
<dbReference type="PANTHER" id="PTHR11533">
    <property type="entry name" value="PROTEASE M1 ZINC METALLOPROTEASE"/>
    <property type="match status" value="1"/>
</dbReference>
<dbReference type="Pfam" id="PF17900">
    <property type="entry name" value="Peptidase_M1_N"/>
    <property type="match status" value="1"/>
</dbReference>
<evidence type="ECO:0000256" key="3">
    <source>
        <dbReference type="ARBA" id="ARBA00022670"/>
    </source>
</evidence>
<dbReference type="InterPro" id="IPR014782">
    <property type="entry name" value="Peptidase_M1_dom"/>
</dbReference>
<feature type="binding site" evidence="9">
    <location>
        <position position="343"/>
    </location>
    <ligand>
        <name>Zn(2+)</name>
        <dbReference type="ChEBI" id="CHEBI:29105"/>
        <note>catalytic</note>
    </ligand>
</feature>
<keyword evidence="6 9" id="KW-0862">Zinc</keyword>
<feature type="binding site" evidence="9">
    <location>
        <position position="324"/>
    </location>
    <ligand>
        <name>Zn(2+)</name>
        <dbReference type="ChEBI" id="CHEBI:29105"/>
        <note>catalytic</note>
    </ligand>
</feature>
<evidence type="ECO:0000256" key="9">
    <source>
        <dbReference type="PIRSR" id="PIRSR634016-3"/>
    </source>
</evidence>
<keyword evidence="2 11" id="KW-0031">Aminopeptidase</keyword>
<feature type="binding site" evidence="9">
    <location>
        <position position="320"/>
    </location>
    <ligand>
        <name>Zn(2+)</name>
        <dbReference type="ChEBI" id="CHEBI:29105"/>
        <note>catalytic</note>
    </ligand>
</feature>
<dbReference type="AlphaFoldDB" id="A0A136IM70"/>
<feature type="domain" description="ERAP1-like C-terminal" evidence="13">
    <location>
        <begin position="545"/>
        <end position="852"/>
    </location>
</feature>
<feature type="domain" description="Aminopeptidase N-like N-terminal" evidence="14">
    <location>
        <begin position="27"/>
        <end position="208"/>
    </location>
</feature>
<dbReference type="Gene3D" id="1.10.390.10">
    <property type="entry name" value="Neutral Protease Domain 2"/>
    <property type="match status" value="1"/>
</dbReference>
<dbReference type="Proteomes" id="UP000070501">
    <property type="component" value="Unassembled WGS sequence"/>
</dbReference>
<dbReference type="GO" id="GO:0005737">
    <property type="term" value="C:cytoplasm"/>
    <property type="evidence" value="ECO:0007669"/>
    <property type="project" value="TreeGrafter"/>
</dbReference>
<feature type="domain" description="Peptidase M1 membrane alanine aminopeptidase" evidence="12">
    <location>
        <begin position="248"/>
        <end position="465"/>
    </location>
</feature>
<dbReference type="Gene3D" id="2.60.40.1730">
    <property type="entry name" value="tricorn interacting facor f3 domain"/>
    <property type="match status" value="1"/>
</dbReference>
<dbReference type="GO" id="GO:0070006">
    <property type="term" value="F:metalloaminopeptidase activity"/>
    <property type="evidence" value="ECO:0007669"/>
    <property type="project" value="TreeGrafter"/>
</dbReference>
<reference evidence="16" key="1">
    <citation type="submission" date="2016-02" db="EMBL/GenBank/DDBJ databases">
        <title>Draft genome sequence of Microdochium bolleyi, a fungal endophyte of beachgrass.</title>
        <authorList>
            <consortium name="DOE Joint Genome Institute"/>
            <person name="David A.S."/>
            <person name="May G."/>
            <person name="Haridas S."/>
            <person name="Lim J."/>
            <person name="Wang M."/>
            <person name="Labutti K."/>
            <person name="Lipzen A."/>
            <person name="Barry K."/>
            <person name="Grigoriev I.V."/>
        </authorList>
    </citation>
    <scope>NUCLEOTIDE SEQUENCE [LARGE SCALE GENOMIC DNA]</scope>
    <source>
        <strain evidence="16">J235TASD1</strain>
    </source>
</reference>
<evidence type="ECO:0000259" key="14">
    <source>
        <dbReference type="Pfam" id="PF17900"/>
    </source>
</evidence>
<dbReference type="GO" id="GO:0006508">
    <property type="term" value="P:proteolysis"/>
    <property type="evidence" value="ECO:0007669"/>
    <property type="project" value="UniProtKB-KW"/>
</dbReference>
<dbReference type="OrthoDB" id="10031169at2759"/>
<dbReference type="GO" id="GO:0043171">
    <property type="term" value="P:peptide catabolic process"/>
    <property type="evidence" value="ECO:0007669"/>
    <property type="project" value="TreeGrafter"/>
</dbReference>
<feature type="active site" description="Proton acceptor" evidence="8">
    <location>
        <position position="321"/>
    </location>
</feature>
<dbReference type="EMBL" id="KQ964271">
    <property type="protein sequence ID" value="KXJ86067.1"/>
    <property type="molecule type" value="Genomic_DNA"/>
</dbReference>
<keyword evidence="7 11" id="KW-0482">Metalloprotease</keyword>
<dbReference type="InterPro" id="IPR034016">
    <property type="entry name" value="M1_APN-typ"/>
</dbReference>
<evidence type="ECO:0000259" key="12">
    <source>
        <dbReference type="Pfam" id="PF01433"/>
    </source>
</evidence>
<keyword evidence="16" id="KW-1185">Reference proteome</keyword>
<dbReference type="GO" id="GO:0008270">
    <property type="term" value="F:zinc ion binding"/>
    <property type="evidence" value="ECO:0007669"/>
    <property type="project" value="UniProtKB-UniRule"/>
</dbReference>
<dbReference type="CDD" id="cd09601">
    <property type="entry name" value="M1_APN-Q_like"/>
    <property type="match status" value="1"/>
</dbReference>
<dbReference type="SUPFAM" id="SSF55486">
    <property type="entry name" value="Metalloproteases ('zincins'), catalytic domain"/>
    <property type="match status" value="1"/>
</dbReference>
<evidence type="ECO:0000256" key="1">
    <source>
        <dbReference type="ARBA" id="ARBA00010136"/>
    </source>
</evidence>
<evidence type="ECO:0000256" key="7">
    <source>
        <dbReference type="ARBA" id="ARBA00023049"/>
    </source>
</evidence>
<evidence type="ECO:0000256" key="5">
    <source>
        <dbReference type="ARBA" id="ARBA00022801"/>
    </source>
</evidence>
<dbReference type="InterPro" id="IPR024571">
    <property type="entry name" value="ERAP1-like_C_dom"/>
</dbReference>
<evidence type="ECO:0000256" key="6">
    <source>
        <dbReference type="ARBA" id="ARBA00022833"/>
    </source>
</evidence>
<organism evidence="15 16">
    <name type="scientific">Microdochium bolleyi</name>
    <dbReference type="NCBI Taxonomy" id="196109"/>
    <lineage>
        <taxon>Eukaryota</taxon>
        <taxon>Fungi</taxon>
        <taxon>Dikarya</taxon>
        <taxon>Ascomycota</taxon>
        <taxon>Pezizomycotina</taxon>
        <taxon>Sordariomycetes</taxon>
        <taxon>Xylariomycetidae</taxon>
        <taxon>Xylariales</taxon>
        <taxon>Microdochiaceae</taxon>
        <taxon>Microdochium</taxon>
    </lineage>
</organism>
<evidence type="ECO:0000256" key="10">
    <source>
        <dbReference type="PIRSR" id="PIRSR634016-4"/>
    </source>
</evidence>
<dbReference type="SUPFAM" id="SSF63737">
    <property type="entry name" value="Leukotriene A4 hydrolase N-terminal domain"/>
    <property type="match status" value="1"/>
</dbReference>
<dbReference type="PANTHER" id="PTHR11533:SF171">
    <property type="entry name" value="AMINOPEPTIDASE"/>
    <property type="match status" value="1"/>
</dbReference>
<dbReference type="STRING" id="196109.A0A136IM70"/>
<name>A0A136IM70_9PEZI</name>
<evidence type="ECO:0000313" key="16">
    <source>
        <dbReference type="Proteomes" id="UP000070501"/>
    </source>
</evidence>
<dbReference type="GO" id="GO:0016020">
    <property type="term" value="C:membrane"/>
    <property type="evidence" value="ECO:0007669"/>
    <property type="project" value="TreeGrafter"/>
</dbReference>
<dbReference type="InParanoid" id="A0A136IM70"/>
<evidence type="ECO:0000256" key="8">
    <source>
        <dbReference type="PIRSR" id="PIRSR634016-1"/>
    </source>
</evidence>
<dbReference type="EC" id="3.4.11.-" evidence="11"/>